<dbReference type="InterPro" id="IPR036188">
    <property type="entry name" value="FAD/NAD-bd_sf"/>
</dbReference>
<feature type="domain" description="FAD dependent oxidoreductase" evidence="5">
    <location>
        <begin position="601"/>
        <end position="998"/>
    </location>
</feature>
<dbReference type="EMBL" id="LHQR01000065">
    <property type="protein sequence ID" value="KXG48502.1"/>
    <property type="molecule type" value="Genomic_DNA"/>
</dbReference>
<evidence type="ECO:0000256" key="4">
    <source>
        <dbReference type="ARBA" id="ARBA00023002"/>
    </source>
</evidence>
<keyword evidence="3" id="KW-0274">FAD</keyword>
<dbReference type="InterPro" id="IPR036249">
    <property type="entry name" value="Thioredoxin-like_sf"/>
</dbReference>
<dbReference type="SUPFAM" id="SSF51905">
    <property type="entry name" value="FAD/NAD(P)-binding domain"/>
    <property type="match status" value="2"/>
</dbReference>
<comment type="similarity">
    <text evidence="1">Belongs to the PheA/TfdB FAD monooxygenase family.</text>
</comment>
<feature type="domain" description="Phenol hydroxylase-like C-terminal dimerisation" evidence="7">
    <location>
        <begin position="411"/>
        <end position="558"/>
    </location>
</feature>
<dbReference type="InterPro" id="IPR006076">
    <property type="entry name" value="FAD-dep_OxRdtase"/>
</dbReference>
<evidence type="ECO:0000259" key="5">
    <source>
        <dbReference type="Pfam" id="PF01266"/>
    </source>
</evidence>
<evidence type="ECO:0000259" key="7">
    <source>
        <dbReference type="Pfam" id="PF07976"/>
    </source>
</evidence>
<dbReference type="PANTHER" id="PTHR43004">
    <property type="entry name" value="TRK SYSTEM POTASSIUM UPTAKE PROTEIN"/>
    <property type="match status" value="1"/>
</dbReference>
<evidence type="ECO:0000256" key="1">
    <source>
        <dbReference type="ARBA" id="ARBA00007801"/>
    </source>
</evidence>
<evidence type="ECO:0000259" key="6">
    <source>
        <dbReference type="Pfam" id="PF01494"/>
    </source>
</evidence>
<protein>
    <submittedName>
        <fullName evidence="8">Monooxygenase, FAD-binding</fullName>
    </submittedName>
</protein>
<dbReference type="Pfam" id="PF01266">
    <property type="entry name" value="DAO"/>
    <property type="match status" value="1"/>
</dbReference>
<proteinExistence type="inferred from homology"/>
<name>A0A135LHQ9_PENPA</name>
<dbReference type="PROSITE" id="PS51257">
    <property type="entry name" value="PROKAR_LIPOPROTEIN"/>
    <property type="match status" value="1"/>
</dbReference>
<dbReference type="SUPFAM" id="SSF54373">
    <property type="entry name" value="FAD-linked reductases, C-terminal domain"/>
    <property type="match status" value="1"/>
</dbReference>
<evidence type="ECO:0000313" key="9">
    <source>
        <dbReference type="Proteomes" id="UP000070168"/>
    </source>
</evidence>
<feature type="domain" description="FAD-binding" evidence="6">
    <location>
        <begin position="8"/>
        <end position="375"/>
    </location>
</feature>
<dbReference type="Gene3D" id="3.40.30.20">
    <property type="match status" value="1"/>
</dbReference>
<dbReference type="Pfam" id="PF01494">
    <property type="entry name" value="FAD_binding_3"/>
    <property type="match status" value="1"/>
</dbReference>
<gene>
    <name evidence="8" type="ORF">PGRI_023720</name>
</gene>
<keyword evidence="9" id="KW-1185">Reference proteome</keyword>
<evidence type="ECO:0000313" key="8">
    <source>
        <dbReference type="EMBL" id="KXG48502.1"/>
    </source>
</evidence>
<dbReference type="AlphaFoldDB" id="A0A135LHQ9"/>
<dbReference type="GO" id="GO:0016709">
    <property type="term" value="F:oxidoreductase activity, acting on paired donors, with incorporation or reduction of molecular oxygen, NAD(P)H as one donor, and incorporation of one atom of oxygen"/>
    <property type="evidence" value="ECO:0007669"/>
    <property type="project" value="UniProtKB-ARBA"/>
</dbReference>
<dbReference type="STRING" id="5078.A0A135LHQ9"/>
<dbReference type="Gene3D" id="3.30.9.10">
    <property type="entry name" value="D-Amino Acid Oxidase, subunit A, domain 2"/>
    <property type="match status" value="2"/>
</dbReference>
<keyword evidence="4" id="KW-0560">Oxidoreductase</keyword>
<dbReference type="PRINTS" id="PR00420">
    <property type="entry name" value="RNGMNOXGNASE"/>
</dbReference>
<reference evidence="8 9" key="1">
    <citation type="journal article" date="2016" name="BMC Genomics">
        <title>Genome sequencing and secondary metabolism of the postharvest pathogen Penicillium griseofulvum.</title>
        <authorList>
            <person name="Banani H."/>
            <person name="Marcet-Houben M."/>
            <person name="Ballester A.R."/>
            <person name="Abbruscato P."/>
            <person name="Gonzalez-Candelas L."/>
            <person name="Gabaldon T."/>
            <person name="Spadaro D."/>
        </authorList>
    </citation>
    <scope>NUCLEOTIDE SEQUENCE [LARGE SCALE GENOMIC DNA]</scope>
    <source>
        <strain evidence="8 9">PG3</strain>
    </source>
</reference>
<dbReference type="InterPro" id="IPR050641">
    <property type="entry name" value="RIFMO-like"/>
</dbReference>
<organism evidence="8 9">
    <name type="scientific">Penicillium patulum</name>
    <name type="common">Penicillium griseofulvum</name>
    <dbReference type="NCBI Taxonomy" id="5078"/>
    <lineage>
        <taxon>Eukaryota</taxon>
        <taxon>Fungi</taxon>
        <taxon>Dikarya</taxon>
        <taxon>Ascomycota</taxon>
        <taxon>Pezizomycotina</taxon>
        <taxon>Eurotiomycetes</taxon>
        <taxon>Eurotiomycetidae</taxon>
        <taxon>Eurotiales</taxon>
        <taxon>Aspergillaceae</taxon>
        <taxon>Penicillium</taxon>
    </lineage>
</organism>
<dbReference type="SUPFAM" id="SSF52833">
    <property type="entry name" value="Thioredoxin-like"/>
    <property type="match status" value="1"/>
</dbReference>
<dbReference type="InterPro" id="IPR002938">
    <property type="entry name" value="FAD-bd"/>
</dbReference>
<dbReference type="PANTHER" id="PTHR43004:SF20">
    <property type="entry name" value="2-MONOOXYGENASE, PUTATIVE (AFU_ORTHOLOGUE AFUA_1G13660)-RELATED"/>
    <property type="match status" value="1"/>
</dbReference>
<comment type="caution">
    <text evidence="8">The sequence shown here is derived from an EMBL/GenBank/DDBJ whole genome shotgun (WGS) entry which is preliminary data.</text>
</comment>
<dbReference type="Proteomes" id="UP000070168">
    <property type="component" value="Unassembled WGS sequence"/>
</dbReference>
<dbReference type="Pfam" id="PF07976">
    <property type="entry name" value="Phe_hydrox_dim"/>
    <property type="match status" value="1"/>
</dbReference>
<accession>A0A135LHQ9</accession>
<dbReference type="InterPro" id="IPR012941">
    <property type="entry name" value="Phe_hydrox_C_dim_dom"/>
</dbReference>
<keyword evidence="2" id="KW-0285">Flavoprotein</keyword>
<evidence type="ECO:0000256" key="3">
    <source>
        <dbReference type="ARBA" id="ARBA00022827"/>
    </source>
</evidence>
<sequence>MRCATSNVDLLIIGAGPAGLAAACWAARYNISTQIIDQKSGRTKTGHADGLQSRTLEILDSFGIVDPILKQGTPEVDMCYWEMDSKTGRVQRVGRDKAEIGRMSRFGQILLNQGSIEQNFIDHLCEKSNIRIEWNRRAESLKFVASDEDGETFPVTVGVACLDEDEIGGSHSSGALQMIHARYLIACDGAHSWVRQKLNVSTDGNNKSTDWGVLDITPTTDFPDIHQASSIQSGPNGSIMTVPRENSLVRFYIRLQDGLKEDGSPYSSDPPRALVEMAERTMRPYNLTYKHCDWWSYYSTARRVAQNFRPHKRVFLAGDAAHTHSPKGGQGMNVSIQDTYNLVWKLGAVLTEGADPVILETYDTERRYVAKKLMDLDAHLVDAYENHQNGESSGVYEVREKYSAFMSGVGVTYGPSVLIADGETHGNPALARNINLGMRLPSNTVTYQRDGASIHLAQRLTSDGSWKLLVFAADLGQPKKIETLVKLADYFTDRSLLRLPQKKDVKSRGPMIDLLLIHTSSKNTDMLSDLPEIFHQFDEVLGWDDWKVFADDNGQAYDGYVLNLVTADPGLPRPNPTQSYWQHVPHALADVQSSKLPTDRDFAIIGSGITGLSVARSLLERHPTATVTVLEARALCSGATGRNGGQMAANAGEEYLHLAETHGVETAGKIVDFTFRNLEQMQELIKEYDAVELSEMQRLQKLRVFLTQGKFDDFKKSIARLEMDHPSKKGLYTILDADAVLKEYGIHGASGGALLPARTVWPYRLVTKVFAALLERYPGRLTIETNTPVESVEHMSTLTSLTSRLYPYTLHTPRGSLRARNVAHCTNGYSGHLLPRLRGLVHPFKGTMTVQDPHNAVSNQGTAVSWGFHYPPSYDPGTKRLGYGLYYLGQSAKTGYFYFGGENARLEESVSADDTFVADHSVEHLEVVLPRFFGKKDRSDWCLVSAWSGIMGYSSDGLPLVGRLSPALTGRKGDGEWIAAVFNGYGMANSLMSGEALAMMMLGEDVSDWLPVAYGMGEKRLQETLTVSGAVDALRSKL</sequence>
<dbReference type="InterPro" id="IPR038220">
    <property type="entry name" value="PHOX_C_sf"/>
</dbReference>
<evidence type="ECO:0000256" key="2">
    <source>
        <dbReference type="ARBA" id="ARBA00022630"/>
    </source>
</evidence>
<keyword evidence="8" id="KW-0503">Monooxygenase</keyword>
<dbReference type="GeneID" id="63705385"/>
<dbReference type="Gene3D" id="3.50.50.60">
    <property type="entry name" value="FAD/NAD(P)-binding domain"/>
    <property type="match status" value="2"/>
</dbReference>
<dbReference type="OrthoDB" id="512662at2759"/>
<dbReference type="CDD" id="cd02979">
    <property type="entry name" value="PHOX_C"/>
    <property type="match status" value="1"/>
</dbReference>
<dbReference type="RefSeq" id="XP_040647038.1">
    <property type="nucleotide sequence ID" value="XM_040790085.1"/>
</dbReference>
<dbReference type="GO" id="GO:0071949">
    <property type="term" value="F:FAD binding"/>
    <property type="evidence" value="ECO:0007669"/>
    <property type="project" value="InterPro"/>
</dbReference>